<organism evidence="2 3">
    <name type="scientific">Vibrio porteresiae DSM 19223</name>
    <dbReference type="NCBI Taxonomy" id="1123496"/>
    <lineage>
        <taxon>Bacteria</taxon>
        <taxon>Pseudomonadati</taxon>
        <taxon>Pseudomonadota</taxon>
        <taxon>Gammaproteobacteria</taxon>
        <taxon>Vibrionales</taxon>
        <taxon>Vibrionaceae</taxon>
        <taxon>Vibrio</taxon>
    </lineage>
</organism>
<evidence type="ECO:0000259" key="1">
    <source>
        <dbReference type="PROSITE" id="PS51186"/>
    </source>
</evidence>
<keyword evidence="3" id="KW-1185">Reference proteome</keyword>
<dbReference type="EMBL" id="CP138204">
    <property type="protein sequence ID" value="WPC75932.1"/>
    <property type="molecule type" value="Genomic_DNA"/>
</dbReference>
<protein>
    <submittedName>
        <fullName evidence="2">GNAT family N-acetyltransferase</fullName>
    </submittedName>
</protein>
<dbReference type="Pfam" id="PF00583">
    <property type="entry name" value="Acetyltransf_1"/>
    <property type="match status" value="1"/>
</dbReference>
<reference evidence="2 3" key="1">
    <citation type="submission" date="2023-11" db="EMBL/GenBank/DDBJ databases">
        <title>Plant-associative lifestyle of Vibrio porteresiae and its evolutionary dynamics.</title>
        <authorList>
            <person name="Rameshkumar N."/>
            <person name="Kirti K."/>
        </authorList>
    </citation>
    <scope>NUCLEOTIDE SEQUENCE [LARGE SCALE GENOMIC DNA]</scope>
    <source>
        <strain evidence="2 3">MSSRF30</strain>
    </source>
</reference>
<dbReference type="SUPFAM" id="SSF55729">
    <property type="entry name" value="Acyl-CoA N-acyltransferases (Nat)"/>
    <property type="match status" value="1"/>
</dbReference>
<evidence type="ECO:0000313" key="3">
    <source>
        <dbReference type="Proteomes" id="UP001304071"/>
    </source>
</evidence>
<dbReference type="CDD" id="cd04301">
    <property type="entry name" value="NAT_SF"/>
    <property type="match status" value="1"/>
</dbReference>
<sequence>MELRIRKSKISDYPVLREFDEFAGDRRMDMERGELLIADLGSNSCVGYAKLTCNEFFNKPLISIVNTHPDYRGKGVATALIKAAIDQATWHKVYTTTEVSNTKMQSLLQHLGFEQVAEIKGFNFDGEAEFVFCHMTDC</sequence>
<dbReference type="PROSITE" id="PS51186">
    <property type="entry name" value="GNAT"/>
    <property type="match status" value="1"/>
</dbReference>
<evidence type="ECO:0000313" key="2">
    <source>
        <dbReference type="EMBL" id="WPC75932.1"/>
    </source>
</evidence>
<accession>A0ABZ0QI86</accession>
<feature type="domain" description="N-acetyltransferase" evidence="1">
    <location>
        <begin position="1"/>
        <end position="137"/>
    </location>
</feature>
<dbReference type="InterPro" id="IPR000182">
    <property type="entry name" value="GNAT_dom"/>
</dbReference>
<dbReference type="InterPro" id="IPR016181">
    <property type="entry name" value="Acyl_CoA_acyltransferase"/>
</dbReference>
<name>A0ABZ0QI86_9VIBR</name>
<dbReference type="RefSeq" id="WP_261897900.1">
    <property type="nucleotide sequence ID" value="NZ_AP024896.1"/>
</dbReference>
<dbReference type="Proteomes" id="UP001304071">
    <property type="component" value="Chromosome 2"/>
</dbReference>
<gene>
    <name evidence="2" type="ORF">R8Z52_23755</name>
</gene>
<dbReference type="Gene3D" id="3.40.630.30">
    <property type="match status" value="1"/>
</dbReference>
<proteinExistence type="predicted"/>